<dbReference type="Gene3D" id="1.25.40.10">
    <property type="entry name" value="Tetratricopeptide repeat domain"/>
    <property type="match status" value="2"/>
</dbReference>
<dbReference type="PANTHER" id="PTHR44523">
    <property type="entry name" value="TETRATRICOPEPTIDE REPEAT PROTEIN 13"/>
    <property type="match status" value="1"/>
</dbReference>
<dbReference type="InterPro" id="IPR011990">
    <property type="entry name" value="TPR-like_helical_dom_sf"/>
</dbReference>
<evidence type="ECO:0000256" key="1">
    <source>
        <dbReference type="PROSITE-ProRule" id="PRU00339"/>
    </source>
</evidence>
<feature type="repeat" description="TPR" evidence="1">
    <location>
        <begin position="79"/>
        <end position="112"/>
    </location>
</feature>
<protein>
    <submittedName>
        <fullName evidence="2">Uncharacterized protein</fullName>
    </submittedName>
</protein>
<sequence>MKIRILCLLIIGAILSCNDESVKVEDNVQYHDADEEVAGSFEWDKHPILQEAIKLLKEGKIPEAMQKFNLAEKKYGGNIQLYLNRGVAYQRLGDNQEAIIDFGRCLQIDEDYIPALLNRGLAYAHAYQFTSALEDFNRAVEIKPTLPEIYANRAVAYHGMGRTASACRDIEKAEQLGMKEKFGTEVISKMKEDFCE</sequence>
<dbReference type="EMBL" id="CP012643">
    <property type="protein sequence ID" value="ALJ00748.1"/>
    <property type="molecule type" value="Genomic_DNA"/>
</dbReference>
<dbReference type="SMART" id="SM00028">
    <property type="entry name" value="TPR"/>
    <property type="match status" value="3"/>
</dbReference>
<dbReference type="RefSeq" id="WP_062545353.1">
    <property type="nucleotide sequence ID" value="NZ_CP012643.1"/>
</dbReference>
<evidence type="ECO:0000313" key="3">
    <source>
        <dbReference type="Proteomes" id="UP000061382"/>
    </source>
</evidence>
<proteinExistence type="predicted"/>
<dbReference type="PROSITE" id="PS50005">
    <property type="entry name" value="TPR"/>
    <property type="match status" value="2"/>
</dbReference>
<dbReference type="Proteomes" id="UP000061382">
    <property type="component" value="Chromosome"/>
</dbReference>
<dbReference type="STRING" id="512763.DC20_19380"/>
<dbReference type="Pfam" id="PF13414">
    <property type="entry name" value="TPR_11"/>
    <property type="match status" value="1"/>
</dbReference>
<dbReference type="PANTHER" id="PTHR44523:SF1">
    <property type="entry name" value="TETRATRICOPEPTIDE REPEAT PROTEIN 13"/>
    <property type="match status" value="1"/>
</dbReference>
<keyword evidence="1" id="KW-0802">TPR repeat</keyword>
<keyword evidence="3" id="KW-1185">Reference proteome</keyword>
<dbReference type="SUPFAM" id="SSF48452">
    <property type="entry name" value="TPR-like"/>
    <property type="match status" value="1"/>
</dbReference>
<gene>
    <name evidence="2" type="ORF">DC20_19380</name>
</gene>
<dbReference type="Pfam" id="PF00515">
    <property type="entry name" value="TPR_1"/>
    <property type="match status" value="1"/>
</dbReference>
<dbReference type="InterPro" id="IPR019734">
    <property type="entry name" value="TPR_rpt"/>
</dbReference>
<name>A0A0P0CTA7_9BACT</name>
<dbReference type="OrthoDB" id="965869at2"/>
<dbReference type="PATRIC" id="fig|512763.3.peg.4249"/>
<reference evidence="2 3" key="1">
    <citation type="submission" date="2015-08" db="EMBL/GenBank/DDBJ databases">
        <title>Complete genome sequence of Rufibacter tibetensis strain 1351t, a radiation-resistant bacterium from tibet plateau.</title>
        <authorList>
            <person name="Dai J."/>
        </authorList>
    </citation>
    <scope>NUCLEOTIDE SEQUENCE [LARGE SCALE GENOMIC DNA]</scope>
    <source>
        <strain evidence="2 3">1351</strain>
    </source>
</reference>
<organism evidence="2 3">
    <name type="scientific">Rufibacter tibetensis</name>
    <dbReference type="NCBI Taxonomy" id="512763"/>
    <lineage>
        <taxon>Bacteria</taxon>
        <taxon>Pseudomonadati</taxon>
        <taxon>Bacteroidota</taxon>
        <taxon>Cytophagia</taxon>
        <taxon>Cytophagales</taxon>
        <taxon>Hymenobacteraceae</taxon>
        <taxon>Rufibacter</taxon>
    </lineage>
</organism>
<dbReference type="KEGG" id="rti:DC20_19380"/>
<evidence type="ECO:0000313" key="2">
    <source>
        <dbReference type="EMBL" id="ALJ00748.1"/>
    </source>
</evidence>
<accession>A0A0P0CTA7</accession>
<dbReference type="AlphaFoldDB" id="A0A0P0CTA7"/>
<dbReference type="PROSITE" id="PS51257">
    <property type="entry name" value="PROKAR_LIPOPROTEIN"/>
    <property type="match status" value="1"/>
</dbReference>
<feature type="repeat" description="TPR" evidence="1">
    <location>
        <begin position="113"/>
        <end position="146"/>
    </location>
</feature>